<dbReference type="Gene3D" id="3.30.540.10">
    <property type="entry name" value="Fructose-1,6-Bisphosphatase, subunit A, domain 1"/>
    <property type="match status" value="1"/>
</dbReference>
<dbReference type="PRINTS" id="PR00377">
    <property type="entry name" value="IMPHPHTASES"/>
</dbReference>
<evidence type="ECO:0000313" key="7">
    <source>
        <dbReference type="Proteomes" id="UP000020218"/>
    </source>
</evidence>
<keyword evidence="7" id="KW-1185">Reference proteome</keyword>
<evidence type="ECO:0000313" key="6">
    <source>
        <dbReference type="EMBL" id="EXI68431.1"/>
    </source>
</evidence>
<feature type="binding site" evidence="5">
    <location>
        <position position="107"/>
    </location>
    <ligand>
        <name>Mg(2+)</name>
        <dbReference type="ChEBI" id="CHEBI:18420"/>
        <label>1</label>
        <note>catalytic</note>
    </ligand>
</feature>
<gene>
    <name evidence="6" type="primary">suhB_2</name>
    <name evidence="6" type="ORF">AW08_01213</name>
</gene>
<dbReference type="AlphaFoldDB" id="A0A011N0Q3"/>
<dbReference type="PANTHER" id="PTHR20854">
    <property type="entry name" value="INOSITOL MONOPHOSPHATASE"/>
    <property type="match status" value="1"/>
</dbReference>
<dbReference type="PATRIC" id="fig|1454001.3.peg.1238"/>
<dbReference type="PANTHER" id="PTHR20854:SF4">
    <property type="entry name" value="INOSITOL-1-MONOPHOSPHATASE-RELATED"/>
    <property type="match status" value="1"/>
</dbReference>
<dbReference type="InterPro" id="IPR000760">
    <property type="entry name" value="Inositol_monophosphatase-like"/>
</dbReference>
<dbReference type="GO" id="GO:0006020">
    <property type="term" value="P:inositol metabolic process"/>
    <property type="evidence" value="ECO:0007669"/>
    <property type="project" value="TreeGrafter"/>
</dbReference>
<dbReference type="InterPro" id="IPR020550">
    <property type="entry name" value="Inositol_monophosphatase_CS"/>
</dbReference>
<evidence type="ECO:0000256" key="4">
    <source>
        <dbReference type="ARBA" id="ARBA00022842"/>
    </source>
</evidence>
<proteinExistence type="inferred from homology"/>
<comment type="cofactor">
    <cofactor evidence="5">
        <name>Mg(2+)</name>
        <dbReference type="ChEBI" id="CHEBI:18420"/>
    </cofactor>
</comment>
<dbReference type="SUPFAM" id="SSF56655">
    <property type="entry name" value="Carbohydrate phosphatase"/>
    <property type="match status" value="1"/>
</dbReference>
<dbReference type="CDD" id="cd01637">
    <property type="entry name" value="IMPase_like"/>
    <property type="match status" value="1"/>
</dbReference>
<feature type="binding site" evidence="5">
    <location>
        <position position="79"/>
    </location>
    <ligand>
        <name>Mg(2+)</name>
        <dbReference type="ChEBI" id="CHEBI:18420"/>
        <label>1</label>
        <note>catalytic</note>
    </ligand>
</feature>
<dbReference type="InterPro" id="IPR020583">
    <property type="entry name" value="Inositol_monoP_metal-BS"/>
</dbReference>
<sequence>MREGSAVAPLADGELKRMLDASIALVREVAQREIIPRFLRVSHGQRKDDGSLCSEADVAAQRFLIERLSGIRPCPVIGEEMSPAAQRAIWEASGDDPRGLWCIDPIDGTTNFINGLPCFAVSLAWLSARRVRLAVTYNPITDEMFYARQGNGAYLNGRRLPLRQVTSDIARAVGGVDFKRIPKPLADRIAVGPPFYSQRNFGSSTLDWCNLAAGRLDLYLHGGQMLWDYAAGSLILSEAGGWMCSLAHDDYDAEDVWRRPVIAALHPAVFAAWRDWVRQDTPLLGSACGTDTR</sequence>
<dbReference type="STRING" id="1454001.AW08_01213"/>
<feature type="binding site" evidence="5">
    <location>
        <position position="228"/>
    </location>
    <ligand>
        <name>Mg(2+)</name>
        <dbReference type="ChEBI" id="CHEBI:18420"/>
        <label>1</label>
        <note>catalytic</note>
    </ligand>
</feature>
<name>A0A011N0Q3_9PROT</name>
<dbReference type="GO" id="GO:0007165">
    <property type="term" value="P:signal transduction"/>
    <property type="evidence" value="ECO:0007669"/>
    <property type="project" value="TreeGrafter"/>
</dbReference>
<protein>
    <submittedName>
        <fullName evidence="6">Inositol-1-monophosphatase</fullName>
        <ecNumber evidence="6">3.1.3.25</ecNumber>
    </submittedName>
</protein>
<keyword evidence="3 6" id="KW-0378">Hydrolase</keyword>
<keyword evidence="2 5" id="KW-0479">Metal-binding</keyword>
<dbReference type="EC" id="3.1.3.25" evidence="6"/>
<evidence type="ECO:0000256" key="5">
    <source>
        <dbReference type="PIRSR" id="PIRSR600760-2"/>
    </source>
</evidence>
<keyword evidence="4 5" id="KW-0460">Magnesium</keyword>
<dbReference type="Gene3D" id="3.40.190.80">
    <property type="match status" value="1"/>
</dbReference>
<evidence type="ECO:0000256" key="3">
    <source>
        <dbReference type="ARBA" id="ARBA00022801"/>
    </source>
</evidence>
<accession>A0A011N0Q3</accession>
<dbReference type="PROSITE" id="PS00629">
    <property type="entry name" value="IMP_1"/>
    <property type="match status" value="1"/>
</dbReference>
<reference evidence="6" key="1">
    <citation type="submission" date="2014-02" db="EMBL/GenBank/DDBJ databases">
        <title>Expanding our view of genomic diversity in Candidatus Accumulibacter clades.</title>
        <authorList>
            <person name="Skennerton C.T."/>
            <person name="Barr J.J."/>
            <person name="Slater F.R."/>
            <person name="Bond P.L."/>
            <person name="Tyson G.W."/>
        </authorList>
    </citation>
    <scope>NUCLEOTIDE SEQUENCE [LARGE SCALE GENOMIC DNA]</scope>
</reference>
<dbReference type="EMBL" id="JFAX01000005">
    <property type="protein sequence ID" value="EXI68431.1"/>
    <property type="molecule type" value="Genomic_DNA"/>
</dbReference>
<feature type="binding site" evidence="5">
    <location>
        <position position="104"/>
    </location>
    <ligand>
        <name>Mg(2+)</name>
        <dbReference type="ChEBI" id="CHEBI:18420"/>
        <label>1</label>
        <note>catalytic</note>
    </ligand>
</feature>
<dbReference type="Pfam" id="PF00459">
    <property type="entry name" value="Inositol_P"/>
    <property type="match status" value="1"/>
</dbReference>
<dbReference type="PROSITE" id="PS00630">
    <property type="entry name" value="IMP_2"/>
    <property type="match status" value="1"/>
</dbReference>
<organism evidence="6 7">
    <name type="scientific">Candidatus Accumulibacter adjunctus</name>
    <dbReference type="NCBI Taxonomy" id="1454001"/>
    <lineage>
        <taxon>Bacteria</taxon>
        <taxon>Pseudomonadati</taxon>
        <taxon>Pseudomonadota</taxon>
        <taxon>Betaproteobacteria</taxon>
        <taxon>Candidatus Accumulibacter</taxon>
    </lineage>
</organism>
<dbReference type="GO" id="GO:0046854">
    <property type="term" value="P:phosphatidylinositol phosphate biosynthetic process"/>
    <property type="evidence" value="ECO:0007669"/>
    <property type="project" value="InterPro"/>
</dbReference>
<feature type="binding site" evidence="5">
    <location>
        <position position="106"/>
    </location>
    <ligand>
        <name>Mg(2+)</name>
        <dbReference type="ChEBI" id="CHEBI:18420"/>
        <label>1</label>
        <note>catalytic</note>
    </ligand>
</feature>
<dbReference type="GO" id="GO:0008934">
    <property type="term" value="F:inositol monophosphate 1-phosphatase activity"/>
    <property type="evidence" value="ECO:0007669"/>
    <property type="project" value="TreeGrafter"/>
</dbReference>
<dbReference type="Proteomes" id="UP000020218">
    <property type="component" value="Unassembled WGS sequence"/>
</dbReference>
<comment type="caution">
    <text evidence="6">The sequence shown here is derived from an EMBL/GenBank/DDBJ whole genome shotgun (WGS) entry which is preliminary data.</text>
</comment>
<evidence type="ECO:0000256" key="1">
    <source>
        <dbReference type="ARBA" id="ARBA00009759"/>
    </source>
</evidence>
<comment type="similarity">
    <text evidence="1">Belongs to the inositol monophosphatase superfamily.</text>
</comment>
<dbReference type="GO" id="GO:0046872">
    <property type="term" value="F:metal ion binding"/>
    <property type="evidence" value="ECO:0007669"/>
    <property type="project" value="UniProtKB-KW"/>
</dbReference>
<evidence type="ECO:0000256" key="2">
    <source>
        <dbReference type="ARBA" id="ARBA00022723"/>
    </source>
</evidence>